<comment type="caution">
    <text evidence="2">The sequence shown here is derived from an EMBL/GenBank/DDBJ whole genome shotgun (WGS) entry which is preliminary data.</text>
</comment>
<evidence type="ECO:0000313" key="2">
    <source>
        <dbReference type="EMBL" id="GFO19407.1"/>
    </source>
</evidence>
<dbReference type="Proteomes" id="UP000735302">
    <property type="component" value="Unassembled WGS sequence"/>
</dbReference>
<evidence type="ECO:0000256" key="1">
    <source>
        <dbReference type="SAM" id="MobiDB-lite"/>
    </source>
</evidence>
<feature type="compositionally biased region" description="Basic and acidic residues" evidence="1">
    <location>
        <begin position="405"/>
        <end position="418"/>
    </location>
</feature>
<evidence type="ECO:0000313" key="3">
    <source>
        <dbReference type="Proteomes" id="UP000735302"/>
    </source>
</evidence>
<gene>
    <name evidence="2" type="ORF">PoB_004591200</name>
</gene>
<accession>A0AAV4BJ37</accession>
<feature type="compositionally biased region" description="Basic and acidic residues" evidence="1">
    <location>
        <begin position="334"/>
        <end position="370"/>
    </location>
</feature>
<feature type="compositionally biased region" description="Low complexity" evidence="1">
    <location>
        <begin position="255"/>
        <end position="266"/>
    </location>
</feature>
<dbReference type="AlphaFoldDB" id="A0AAV4BJ37"/>
<proteinExistence type="predicted"/>
<feature type="compositionally biased region" description="Polar residues" evidence="1">
    <location>
        <begin position="267"/>
        <end position="278"/>
    </location>
</feature>
<feature type="compositionally biased region" description="Basic and acidic residues" evidence="1">
    <location>
        <begin position="381"/>
        <end position="398"/>
    </location>
</feature>
<protein>
    <submittedName>
        <fullName evidence="2">Uncharacterized protein</fullName>
    </submittedName>
</protein>
<feature type="compositionally biased region" description="Basic and acidic residues" evidence="1">
    <location>
        <begin position="282"/>
        <end position="297"/>
    </location>
</feature>
<feature type="region of interest" description="Disordered" evidence="1">
    <location>
        <begin position="131"/>
        <end position="443"/>
    </location>
</feature>
<keyword evidence="3" id="KW-1185">Reference proteome</keyword>
<dbReference type="EMBL" id="BLXT01005065">
    <property type="protein sequence ID" value="GFO19407.1"/>
    <property type="molecule type" value="Genomic_DNA"/>
</dbReference>
<name>A0AAV4BJ37_9GAST</name>
<organism evidence="2 3">
    <name type="scientific">Plakobranchus ocellatus</name>
    <dbReference type="NCBI Taxonomy" id="259542"/>
    <lineage>
        <taxon>Eukaryota</taxon>
        <taxon>Metazoa</taxon>
        <taxon>Spiralia</taxon>
        <taxon>Lophotrochozoa</taxon>
        <taxon>Mollusca</taxon>
        <taxon>Gastropoda</taxon>
        <taxon>Heterobranchia</taxon>
        <taxon>Euthyneura</taxon>
        <taxon>Panpulmonata</taxon>
        <taxon>Sacoglossa</taxon>
        <taxon>Placobranchoidea</taxon>
        <taxon>Plakobranchidae</taxon>
        <taxon>Plakobranchus</taxon>
    </lineage>
</organism>
<feature type="compositionally biased region" description="Low complexity" evidence="1">
    <location>
        <begin position="140"/>
        <end position="153"/>
    </location>
</feature>
<feature type="compositionally biased region" description="Low complexity" evidence="1">
    <location>
        <begin position="200"/>
        <end position="223"/>
    </location>
</feature>
<sequence>MRKDQKTERRLQHPCQMFHCQQLSQKTSHELRLCQASRTGHSQRTVMKGSPPKACPKDERKSHECVEEQQWNIECPTKRDPRCTKTCAIDQKPRIGRKNNKRWCHSVLPKSASISSVEMPRTISKYSVDSANYDSDKDVSSNVSSNSRSASYKGKGNTASLKTSGSKSGNKKTSKGQASLSSSRISKNKTSKKKGDDSEGGSPYSRSGPSPSPCSCGSNSSGSDDIFIDIESQNPQAFMRTPVSCPTGSCRRIRVTVNRRSSSTSTFKRQSQPASKKSSMIELKEKLQEKVDEDHEPVPVISDEEEKKMSYTSLPETLLEAVPSEHVSETPPESPKDSNIRSEESPRESEKVEEIPESPKDSILQRKESARPNVEVQEITESPKDSSVRSEESLRESEDVQEVPETPKDSNARSEESPRQSSLQDVPQDRGSQDRTPPFDLIG</sequence>
<reference evidence="2 3" key="1">
    <citation type="journal article" date="2021" name="Elife">
        <title>Chloroplast acquisition without the gene transfer in kleptoplastic sea slugs, Plakobranchus ocellatus.</title>
        <authorList>
            <person name="Maeda T."/>
            <person name="Takahashi S."/>
            <person name="Yoshida T."/>
            <person name="Shimamura S."/>
            <person name="Takaki Y."/>
            <person name="Nagai Y."/>
            <person name="Toyoda A."/>
            <person name="Suzuki Y."/>
            <person name="Arimoto A."/>
            <person name="Ishii H."/>
            <person name="Satoh N."/>
            <person name="Nishiyama T."/>
            <person name="Hasebe M."/>
            <person name="Maruyama T."/>
            <person name="Minagawa J."/>
            <person name="Obokata J."/>
            <person name="Shigenobu S."/>
        </authorList>
    </citation>
    <scope>NUCLEOTIDE SEQUENCE [LARGE SCALE GENOMIC DNA]</scope>
</reference>